<dbReference type="EMBL" id="QEKQ01000022">
    <property type="protein sequence ID" value="PVY69213.1"/>
    <property type="molecule type" value="Genomic_DNA"/>
</dbReference>
<gene>
    <name evidence="3" type="ORF">C8D92_1221</name>
</gene>
<protein>
    <submittedName>
        <fullName evidence="3">Transposase</fullName>
    </submittedName>
</protein>
<dbReference type="NCBIfam" id="NF033542">
    <property type="entry name" value="transpos_IS110"/>
    <property type="match status" value="1"/>
</dbReference>
<dbReference type="RefSeq" id="WP_116919950.1">
    <property type="nucleotide sequence ID" value="NZ_QEKQ01000022.1"/>
</dbReference>
<evidence type="ECO:0000259" key="1">
    <source>
        <dbReference type="Pfam" id="PF01548"/>
    </source>
</evidence>
<dbReference type="Proteomes" id="UP000245887">
    <property type="component" value="Unassembled WGS sequence"/>
</dbReference>
<dbReference type="GO" id="GO:0006313">
    <property type="term" value="P:DNA transposition"/>
    <property type="evidence" value="ECO:0007669"/>
    <property type="project" value="InterPro"/>
</dbReference>
<dbReference type="AlphaFoldDB" id="A0A2U1CT74"/>
<name>A0A2U1CT74_9GAMM</name>
<dbReference type="InterPro" id="IPR047650">
    <property type="entry name" value="Transpos_IS110"/>
</dbReference>
<reference evidence="3 4" key="1">
    <citation type="submission" date="2018-04" db="EMBL/GenBank/DDBJ databases">
        <title>Genomic Encyclopedia of Type Strains, Phase IV (KMG-IV): sequencing the most valuable type-strain genomes for metagenomic binning, comparative biology and taxonomic classification.</title>
        <authorList>
            <person name="Goeker M."/>
        </authorList>
    </citation>
    <scope>NUCLEOTIDE SEQUENCE [LARGE SCALE GENOMIC DNA]</scope>
    <source>
        <strain evidence="3 4">DSM 28688</strain>
    </source>
</reference>
<dbReference type="OrthoDB" id="5289737at2"/>
<dbReference type="InterPro" id="IPR003346">
    <property type="entry name" value="Transposase_20"/>
</dbReference>
<feature type="domain" description="Transposase IS116/IS110/IS902 C-terminal" evidence="2">
    <location>
        <begin position="212"/>
        <end position="292"/>
    </location>
</feature>
<evidence type="ECO:0000313" key="4">
    <source>
        <dbReference type="Proteomes" id="UP000245887"/>
    </source>
</evidence>
<organism evidence="3 4">
    <name type="scientific">Tamilnaduibacter salinus</name>
    <dbReference type="NCBI Taxonomy" id="1484056"/>
    <lineage>
        <taxon>Bacteria</taxon>
        <taxon>Pseudomonadati</taxon>
        <taxon>Pseudomonadota</taxon>
        <taxon>Gammaproteobacteria</taxon>
        <taxon>Pseudomonadales</taxon>
        <taxon>Marinobacteraceae</taxon>
        <taxon>Tamilnaduibacter</taxon>
    </lineage>
</organism>
<evidence type="ECO:0000259" key="2">
    <source>
        <dbReference type="Pfam" id="PF02371"/>
    </source>
</evidence>
<dbReference type="PANTHER" id="PTHR33055">
    <property type="entry name" value="TRANSPOSASE FOR INSERTION SEQUENCE ELEMENT IS1111A"/>
    <property type="match status" value="1"/>
</dbReference>
<dbReference type="GO" id="GO:0004803">
    <property type="term" value="F:transposase activity"/>
    <property type="evidence" value="ECO:0007669"/>
    <property type="project" value="InterPro"/>
</dbReference>
<dbReference type="Pfam" id="PF01548">
    <property type="entry name" value="DEDD_Tnp_IS110"/>
    <property type="match status" value="1"/>
</dbReference>
<dbReference type="PANTHER" id="PTHR33055:SF3">
    <property type="entry name" value="PUTATIVE TRANSPOSASE FOR IS117-RELATED"/>
    <property type="match status" value="1"/>
</dbReference>
<evidence type="ECO:0000313" key="3">
    <source>
        <dbReference type="EMBL" id="PVY69213.1"/>
    </source>
</evidence>
<sequence>MTNNTVIGIDLAKASFAVIELGRGGDVKRRKTFRRDGLKRFLAKHEPATVALEACGSAHYWGRWLEEHGHKPALLPPQHVKGYLRGQKNDYNDAQAIAEACLHGAINPVKVKSIEQQDDQAFHAIRRSLKVESTRLVNQMRGLLAEYGLTVPKSVSAFRRRVPELLEDAENGLSTRFRMLLNRQWRRLQASLEEQAWYDEQVQQQAKEDGTCRRLTGVPGVGPVVASAIKSWMGDGQQFRRGRDASAALGLVPKQYSTGGKQSLYGITKRGDAYLRSLVVHGARAVVRTAKNKQDALSQWALAVEARRGHNRAVVAVANKIIRMAWVIVARQEHYRSVEKRILAGA</sequence>
<comment type="caution">
    <text evidence="3">The sequence shown here is derived from an EMBL/GenBank/DDBJ whole genome shotgun (WGS) entry which is preliminary data.</text>
</comment>
<feature type="domain" description="Transposase IS110-like N-terminal" evidence="1">
    <location>
        <begin position="7"/>
        <end position="147"/>
    </location>
</feature>
<dbReference type="GO" id="GO:0003677">
    <property type="term" value="F:DNA binding"/>
    <property type="evidence" value="ECO:0007669"/>
    <property type="project" value="InterPro"/>
</dbReference>
<dbReference type="Pfam" id="PF02371">
    <property type="entry name" value="Transposase_20"/>
    <property type="match status" value="1"/>
</dbReference>
<dbReference type="InterPro" id="IPR002525">
    <property type="entry name" value="Transp_IS110-like_N"/>
</dbReference>
<proteinExistence type="predicted"/>
<accession>A0A2U1CT74</accession>